<dbReference type="Pfam" id="PF00413">
    <property type="entry name" value="Peptidase_M10"/>
    <property type="match status" value="1"/>
</dbReference>
<dbReference type="CDD" id="cd04277">
    <property type="entry name" value="ZnMc_serralysin_like"/>
    <property type="match status" value="1"/>
</dbReference>
<dbReference type="Gene3D" id="3.40.390.10">
    <property type="entry name" value="Collagenase (Catalytic Domain)"/>
    <property type="match status" value="1"/>
</dbReference>
<protein>
    <submittedName>
        <fullName evidence="9">M10 family metallopeptidase</fullName>
    </submittedName>
</protein>
<keyword evidence="3" id="KW-0645">Protease</keyword>
<keyword evidence="6" id="KW-0378">Hydrolase</keyword>
<evidence type="ECO:0000256" key="1">
    <source>
        <dbReference type="ARBA" id="ARBA00004613"/>
    </source>
</evidence>
<evidence type="ECO:0000313" key="9">
    <source>
        <dbReference type="EMBL" id="MCZ2722448.1"/>
    </source>
</evidence>
<dbReference type="InterPro" id="IPR006026">
    <property type="entry name" value="Peptidase_Metallo"/>
</dbReference>
<reference evidence="9" key="1">
    <citation type="submission" date="2022-12" db="EMBL/GenBank/DDBJ databases">
        <title>Marinomonas 15G1-11 sp. nov, isolated from marine algae.</title>
        <authorList>
            <person name="Butt M."/>
            <person name="Choi D.G."/>
            <person name="Kim J.M."/>
            <person name="Lee J.K."/>
            <person name="Baek J.H."/>
            <person name="Jeon C.O."/>
        </authorList>
    </citation>
    <scope>NUCLEOTIDE SEQUENCE</scope>
    <source>
        <strain evidence="9">15G1-11</strain>
    </source>
</reference>
<evidence type="ECO:0000259" key="8">
    <source>
        <dbReference type="SMART" id="SM00235"/>
    </source>
</evidence>
<comment type="subcellular location">
    <subcellularLocation>
        <location evidence="1">Secreted</location>
    </subcellularLocation>
</comment>
<dbReference type="InterPro" id="IPR011049">
    <property type="entry name" value="Serralysin-like_metalloprot_C"/>
</dbReference>
<sequence length="511" mass="55662">MTTVDYLKGFGITLTEARDFILANINTPSVILQTSAEYGVTNRMLAEIYGGVSLQEVINFFDQAGLNSRVLDLVVSNVEIFSHQDLDLNTDSIQPLNSTNINALASGDYWSNNTLTYSFNTSFPEYYYSALSSSYLSTGPQGGWQELSLAAQMAVKDVLQDTSNLTLLSFSEVASTQGDINFNTLTFSGSTDGFAYYPSVSPIGGEVFLNNVYQTTDDYKAGGTALNTLAHELGHALGLKHSFEKPNSLASNFENSDYSIMSYTDVREVIPIFDYNPSTLGINVVYSQDALRDAFSLLDVAALQAIYGVNTTYATEDNTYSLSFADKKYLTIWDAGGTDTINVSNTKGNSHIDLRAGQHSSVDIRDIDQQIADTLTWLDDQQAPDFSDWIHDVYNDNADSIYTGQNNLSIAFGVWIENVLTGSGNDIVRDNAVNNVINTGSGNDIIQLYDGGYDIVNGGDGIDTVYVDESSSAVNYVQSNNGYTLLGENFAAEIVGVETLVFNDNVSIMLS</sequence>
<dbReference type="SMART" id="SM00235">
    <property type="entry name" value="ZnMc"/>
    <property type="match status" value="1"/>
</dbReference>
<dbReference type="Pfam" id="PF08548">
    <property type="entry name" value="Peptidase_M10_C"/>
    <property type="match status" value="2"/>
</dbReference>
<dbReference type="InterPro" id="IPR001818">
    <property type="entry name" value="Pept_M10_metallopeptidase"/>
</dbReference>
<dbReference type="InterPro" id="IPR024079">
    <property type="entry name" value="MetalloPept_cat_dom_sf"/>
</dbReference>
<dbReference type="SUPFAM" id="SSF55486">
    <property type="entry name" value="Metalloproteases ('zincins'), catalytic domain"/>
    <property type="match status" value="1"/>
</dbReference>
<keyword evidence="2" id="KW-0964">Secreted</keyword>
<evidence type="ECO:0000256" key="2">
    <source>
        <dbReference type="ARBA" id="ARBA00022525"/>
    </source>
</evidence>
<dbReference type="Gene3D" id="2.150.10.10">
    <property type="entry name" value="Serralysin-like metalloprotease, C-terminal"/>
    <property type="match status" value="1"/>
</dbReference>
<gene>
    <name evidence="9" type="ORF">O1D97_12720</name>
</gene>
<keyword evidence="5" id="KW-0677">Repeat</keyword>
<dbReference type="SUPFAM" id="SSF51120">
    <property type="entry name" value="beta-Roll"/>
    <property type="match status" value="1"/>
</dbReference>
<dbReference type="EMBL" id="JAPUBN010000017">
    <property type="protein sequence ID" value="MCZ2722448.1"/>
    <property type="molecule type" value="Genomic_DNA"/>
</dbReference>
<dbReference type="Proteomes" id="UP001149719">
    <property type="component" value="Unassembled WGS sequence"/>
</dbReference>
<dbReference type="InterPro" id="IPR013858">
    <property type="entry name" value="Peptidase_M10B_C"/>
</dbReference>
<dbReference type="RefSeq" id="WP_269126080.1">
    <property type="nucleotide sequence ID" value="NZ_JAPUBN010000017.1"/>
</dbReference>
<evidence type="ECO:0000256" key="7">
    <source>
        <dbReference type="ARBA" id="ARBA00022833"/>
    </source>
</evidence>
<evidence type="ECO:0000313" key="10">
    <source>
        <dbReference type="Proteomes" id="UP001149719"/>
    </source>
</evidence>
<proteinExistence type="predicted"/>
<organism evidence="9 10">
    <name type="scientific">Marinomonas phaeophyticola</name>
    <dbReference type="NCBI Taxonomy" id="3004091"/>
    <lineage>
        <taxon>Bacteria</taxon>
        <taxon>Pseudomonadati</taxon>
        <taxon>Pseudomonadota</taxon>
        <taxon>Gammaproteobacteria</taxon>
        <taxon>Oceanospirillales</taxon>
        <taxon>Oceanospirillaceae</taxon>
        <taxon>Marinomonas</taxon>
    </lineage>
</organism>
<keyword evidence="7" id="KW-0862">Zinc</keyword>
<feature type="domain" description="Peptidase metallopeptidase" evidence="8">
    <location>
        <begin position="106"/>
        <end position="277"/>
    </location>
</feature>
<keyword evidence="10" id="KW-1185">Reference proteome</keyword>
<evidence type="ECO:0000256" key="3">
    <source>
        <dbReference type="ARBA" id="ARBA00022670"/>
    </source>
</evidence>
<name>A0ABT4JXD1_9GAMM</name>
<dbReference type="InterPro" id="IPR034033">
    <property type="entry name" value="Serralysin-like"/>
</dbReference>
<comment type="caution">
    <text evidence="9">The sequence shown here is derived from an EMBL/GenBank/DDBJ whole genome shotgun (WGS) entry which is preliminary data.</text>
</comment>
<evidence type="ECO:0000256" key="5">
    <source>
        <dbReference type="ARBA" id="ARBA00022737"/>
    </source>
</evidence>
<accession>A0ABT4JXD1</accession>
<keyword evidence="4" id="KW-0479">Metal-binding</keyword>
<evidence type="ECO:0000256" key="6">
    <source>
        <dbReference type="ARBA" id="ARBA00022801"/>
    </source>
</evidence>
<evidence type="ECO:0000256" key="4">
    <source>
        <dbReference type="ARBA" id="ARBA00022723"/>
    </source>
</evidence>